<evidence type="ECO:0000256" key="1">
    <source>
        <dbReference type="SAM" id="MobiDB-lite"/>
    </source>
</evidence>
<dbReference type="AlphaFoldDB" id="A0AAV4T894"/>
<sequence length="104" mass="11265">MVNTVFQVNDLLNPPAKISVTTQPHFFPGTFSNGGGGTLFPILTLRFNGFSPPLCASLFRLSNLQSAVWQKERTMVEAINIAKVSGSTDGRPGTLHSGQRHKPL</sequence>
<dbReference type="EMBL" id="BPLR01010846">
    <property type="protein sequence ID" value="GIY42409.1"/>
    <property type="molecule type" value="Genomic_DNA"/>
</dbReference>
<comment type="caution">
    <text evidence="2">The sequence shown here is derived from an EMBL/GenBank/DDBJ whole genome shotgun (WGS) entry which is preliminary data.</text>
</comment>
<proteinExistence type="predicted"/>
<feature type="region of interest" description="Disordered" evidence="1">
    <location>
        <begin position="85"/>
        <end position="104"/>
    </location>
</feature>
<name>A0AAV4T894_CAEEX</name>
<evidence type="ECO:0000313" key="3">
    <source>
        <dbReference type="Proteomes" id="UP001054945"/>
    </source>
</evidence>
<organism evidence="2 3">
    <name type="scientific">Caerostris extrusa</name>
    <name type="common">Bark spider</name>
    <name type="synonym">Caerostris bankana</name>
    <dbReference type="NCBI Taxonomy" id="172846"/>
    <lineage>
        <taxon>Eukaryota</taxon>
        <taxon>Metazoa</taxon>
        <taxon>Ecdysozoa</taxon>
        <taxon>Arthropoda</taxon>
        <taxon>Chelicerata</taxon>
        <taxon>Arachnida</taxon>
        <taxon>Araneae</taxon>
        <taxon>Araneomorphae</taxon>
        <taxon>Entelegynae</taxon>
        <taxon>Araneoidea</taxon>
        <taxon>Araneidae</taxon>
        <taxon>Caerostris</taxon>
    </lineage>
</organism>
<gene>
    <name evidence="2" type="ORF">CEXT_474761</name>
</gene>
<keyword evidence="3" id="KW-1185">Reference proteome</keyword>
<protein>
    <submittedName>
        <fullName evidence="2">Uncharacterized protein</fullName>
    </submittedName>
</protein>
<reference evidence="2 3" key="1">
    <citation type="submission" date="2021-06" db="EMBL/GenBank/DDBJ databases">
        <title>Caerostris extrusa draft genome.</title>
        <authorList>
            <person name="Kono N."/>
            <person name="Arakawa K."/>
        </authorList>
    </citation>
    <scope>NUCLEOTIDE SEQUENCE [LARGE SCALE GENOMIC DNA]</scope>
</reference>
<accession>A0AAV4T894</accession>
<evidence type="ECO:0000313" key="2">
    <source>
        <dbReference type="EMBL" id="GIY42409.1"/>
    </source>
</evidence>
<dbReference type="Proteomes" id="UP001054945">
    <property type="component" value="Unassembled WGS sequence"/>
</dbReference>